<evidence type="ECO:0000313" key="2">
    <source>
        <dbReference type="EMBL" id="KAJ1918760.1"/>
    </source>
</evidence>
<comment type="caution">
    <text evidence="2">The sequence shown here is derived from an EMBL/GenBank/DDBJ whole genome shotgun (WGS) entry which is preliminary data.</text>
</comment>
<reference evidence="2" key="1">
    <citation type="submission" date="2022-07" db="EMBL/GenBank/DDBJ databases">
        <title>Phylogenomic reconstructions and comparative analyses of Kickxellomycotina fungi.</title>
        <authorList>
            <person name="Reynolds N.K."/>
            <person name="Stajich J.E."/>
            <person name="Barry K."/>
            <person name="Grigoriev I.V."/>
            <person name="Crous P."/>
            <person name="Smith M.E."/>
        </authorList>
    </citation>
    <scope>NUCLEOTIDE SEQUENCE</scope>
    <source>
        <strain evidence="2">NBRC 100468</strain>
    </source>
</reference>
<feature type="region of interest" description="Disordered" evidence="1">
    <location>
        <begin position="273"/>
        <end position="292"/>
    </location>
</feature>
<sequence length="323" mass="36392">MAIGQVLEVAEEFLGTSTATEASDSLPGDSNISVSSLKDEFELYYRLRRCWLLFETDIALISMHDPNLYTTWSKHFAISLGLAMSKICQIEKEIEAHKQSSYSLNSSAGNDEKDTKKEHGQSKIPIPALNSLSSLLYSIRTIQAKVSLCQSYASNMFENFHSASSTQESDIDVRKLSEYELYKQLFQSMKSDIDMLHEQFDAGSCQLNLEIWPPVSSSRQDVLTASASQPDNAKNDESLNEDDSTLDGPYDQETDEFTLDAPELFFEASVVVKGRTRSSKNKEREKAKQLFRMMDELQDVVSARKKRPESEEMPSNENAEPNS</sequence>
<protein>
    <recommendedName>
        <fullName evidence="4">Vezatin</fullName>
    </recommendedName>
</protein>
<name>A0A9W8A196_9FUNG</name>
<evidence type="ECO:0000313" key="3">
    <source>
        <dbReference type="Proteomes" id="UP001150538"/>
    </source>
</evidence>
<keyword evidence="3" id="KW-1185">Reference proteome</keyword>
<evidence type="ECO:0008006" key="4">
    <source>
        <dbReference type="Google" id="ProtNLM"/>
    </source>
</evidence>
<feature type="region of interest" description="Disordered" evidence="1">
    <location>
        <begin position="297"/>
        <end position="323"/>
    </location>
</feature>
<feature type="region of interest" description="Disordered" evidence="1">
    <location>
        <begin position="220"/>
        <end position="254"/>
    </location>
</feature>
<feature type="compositionally biased region" description="Polar residues" evidence="1">
    <location>
        <begin position="313"/>
        <end position="323"/>
    </location>
</feature>
<accession>A0A9W8A196</accession>
<dbReference type="AlphaFoldDB" id="A0A9W8A196"/>
<feature type="compositionally biased region" description="Polar residues" evidence="1">
    <location>
        <begin position="220"/>
        <end position="232"/>
    </location>
</feature>
<organism evidence="2 3">
    <name type="scientific">Mycoemilia scoparia</name>
    <dbReference type="NCBI Taxonomy" id="417184"/>
    <lineage>
        <taxon>Eukaryota</taxon>
        <taxon>Fungi</taxon>
        <taxon>Fungi incertae sedis</taxon>
        <taxon>Zoopagomycota</taxon>
        <taxon>Kickxellomycotina</taxon>
        <taxon>Kickxellomycetes</taxon>
        <taxon>Kickxellales</taxon>
        <taxon>Kickxellaceae</taxon>
        <taxon>Mycoemilia</taxon>
    </lineage>
</organism>
<feature type="compositionally biased region" description="Acidic residues" evidence="1">
    <location>
        <begin position="238"/>
        <end position="254"/>
    </location>
</feature>
<evidence type="ECO:0000256" key="1">
    <source>
        <dbReference type="SAM" id="MobiDB-lite"/>
    </source>
</evidence>
<proteinExistence type="predicted"/>
<feature type="compositionally biased region" description="Basic and acidic residues" evidence="1">
    <location>
        <begin position="110"/>
        <end position="121"/>
    </location>
</feature>
<gene>
    <name evidence="2" type="ORF">H4219_002379</name>
</gene>
<feature type="region of interest" description="Disordered" evidence="1">
    <location>
        <begin position="101"/>
        <end position="122"/>
    </location>
</feature>
<dbReference type="EMBL" id="JANBPU010000038">
    <property type="protein sequence ID" value="KAJ1918760.1"/>
    <property type="molecule type" value="Genomic_DNA"/>
</dbReference>
<dbReference type="Proteomes" id="UP001150538">
    <property type="component" value="Unassembled WGS sequence"/>
</dbReference>